<gene>
    <name evidence="12" type="ORF">FVE67_01875</name>
</gene>
<keyword evidence="5" id="KW-0678">Repressor</keyword>
<dbReference type="InterPro" id="IPR002481">
    <property type="entry name" value="FUR"/>
</dbReference>
<evidence type="ECO:0000313" key="12">
    <source>
        <dbReference type="EMBL" id="QJA05620.1"/>
    </source>
</evidence>
<keyword evidence="13" id="KW-1185">Reference proteome</keyword>
<evidence type="ECO:0000256" key="9">
    <source>
        <dbReference type="ARBA" id="ARBA00023125"/>
    </source>
</evidence>
<keyword evidence="4" id="KW-0963">Cytoplasm</keyword>
<sequence>MISKEKIEEIRHLGLKITPQRLAILEYLEGNLSHPTAEDIYRHVQKNFPSISFATVYNTLEALKEKGLVRELYVEGTKKRFDPNPRPHHHFYCTSCGSILDVHEEIPLKIPQKLQKKAVIEEYTILFTGTCSKCLHKS</sequence>
<dbReference type="AlphaFoldDB" id="A0A6H1WR34"/>
<evidence type="ECO:0000256" key="6">
    <source>
        <dbReference type="ARBA" id="ARBA00022723"/>
    </source>
</evidence>
<feature type="binding site" evidence="11">
    <location>
        <position position="134"/>
    </location>
    <ligand>
        <name>Zn(2+)</name>
        <dbReference type="ChEBI" id="CHEBI:29105"/>
    </ligand>
</feature>
<dbReference type="PANTHER" id="PTHR33202">
    <property type="entry name" value="ZINC UPTAKE REGULATION PROTEIN"/>
    <property type="match status" value="1"/>
</dbReference>
<dbReference type="PANTHER" id="PTHR33202:SF7">
    <property type="entry name" value="FERRIC UPTAKE REGULATION PROTEIN"/>
    <property type="match status" value="1"/>
</dbReference>
<accession>A0A6H1WR34</accession>
<evidence type="ECO:0000256" key="1">
    <source>
        <dbReference type="ARBA" id="ARBA00004496"/>
    </source>
</evidence>
<dbReference type="InterPro" id="IPR036388">
    <property type="entry name" value="WH-like_DNA-bd_sf"/>
</dbReference>
<evidence type="ECO:0000256" key="8">
    <source>
        <dbReference type="ARBA" id="ARBA00023015"/>
    </source>
</evidence>
<dbReference type="GO" id="GO:1900376">
    <property type="term" value="P:regulation of secondary metabolite biosynthetic process"/>
    <property type="evidence" value="ECO:0007669"/>
    <property type="project" value="TreeGrafter"/>
</dbReference>
<evidence type="ECO:0000256" key="5">
    <source>
        <dbReference type="ARBA" id="ARBA00022491"/>
    </source>
</evidence>
<dbReference type="GO" id="GO:0045892">
    <property type="term" value="P:negative regulation of DNA-templated transcription"/>
    <property type="evidence" value="ECO:0007669"/>
    <property type="project" value="TreeGrafter"/>
</dbReference>
<dbReference type="GO" id="GO:0008270">
    <property type="term" value="F:zinc ion binding"/>
    <property type="evidence" value="ECO:0007669"/>
    <property type="project" value="TreeGrafter"/>
</dbReference>
<proteinExistence type="inferred from homology"/>
<evidence type="ECO:0000313" key="13">
    <source>
        <dbReference type="Proteomes" id="UP000501253"/>
    </source>
</evidence>
<dbReference type="FunFam" id="1.10.10.10:FF:000007">
    <property type="entry name" value="Ferric uptake regulation protein"/>
    <property type="match status" value="1"/>
</dbReference>
<dbReference type="CDD" id="cd07153">
    <property type="entry name" value="Fur_like"/>
    <property type="match status" value="1"/>
</dbReference>
<dbReference type="InterPro" id="IPR043135">
    <property type="entry name" value="Fur_C"/>
</dbReference>
<evidence type="ECO:0000256" key="10">
    <source>
        <dbReference type="ARBA" id="ARBA00023163"/>
    </source>
</evidence>
<reference evidence="12 13" key="1">
    <citation type="submission" date="2019-08" db="EMBL/GenBank/DDBJ databases">
        <title>Complete genome sequence of Thermosulfurimonas marina SU872T, an anaerobic thermophilic chemolithoautotrophic bacterium isolated from a shallow marine hydrothermal vent.</title>
        <authorList>
            <person name="Allioux M."/>
            <person name="Jebbar M."/>
            <person name="Slobodkina G."/>
            <person name="Slobodkin A."/>
            <person name="Moalic Y."/>
            <person name="Frolova A."/>
            <person name="Shao Z."/>
            <person name="Alain K."/>
        </authorList>
    </citation>
    <scope>NUCLEOTIDE SEQUENCE [LARGE SCALE GENOMIC DNA]</scope>
    <source>
        <strain evidence="12 13">SU872</strain>
    </source>
</reference>
<dbReference type="Proteomes" id="UP000501253">
    <property type="component" value="Chromosome"/>
</dbReference>
<keyword evidence="9" id="KW-0238">DNA-binding</keyword>
<dbReference type="GO" id="GO:0005737">
    <property type="term" value="C:cytoplasm"/>
    <property type="evidence" value="ECO:0007669"/>
    <property type="project" value="UniProtKB-SubCell"/>
</dbReference>
<keyword evidence="8" id="KW-0805">Transcription regulation</keyword>
<keyword evidence="6 11" id="KW-0479">Metal-binding</keyword>
<evidence type="ECO:0000256" key="2">
    <source>
        <dbReference type="ARBA" id="ARBA00007957"/>
    </source>
</evidence>
<feature type="binding site" evidence="11">
    <location>
        <position position="93"/>
    </location>
    <ligand>
        <name>Zn(2+)</name>
        <dbReference type="ChEBI" id="CHEBI:29105"/>
    </ligand>
</feature>
<dbReference type="SUPFAM" id="SSF46785">
    <property type="entry name" value="Winged helix' DNA-binding domain"/>
    <property type="match status" value="1"/>
</dbReference>
<comment type="subcellular location">
    <subcellularLocation>
        <location evidence="1">Cytoplasm</location>
    </subcellularLocation>
</comment>
<evidence type="ECO:0000256" key="4">
    <source>
        <dbReference type="ARBA" id="ARBA00022490"/>
    </source>
</evidence>
<evidence type="ECO:0000256" key="11">
    <source>
        <dbReference type="PIRSR" id="PIRSR602481-1"/>
    </source>
</evidence>
<dbReference type="Gene3D" id="1.10.10.10">
    <property type="entry name" value="Winged helix-like DNA-binding domain superfamily/Winged helix DNA-binding domain"/>
    <property type="match status" value="1"/>
</dbReference>
<keyword evidence="10" id="KW-0804">Transcription</keyword>
<protein>
    <recommendedName>
        <fullName evidence="3">Ferric uptake regulation protein</fullName>
    </recommendedName>
</protein>
<feature type="binding site" evidence="11">
    <location>
        <position position="96"/>
    </location>
    <ligand>
        <name>Zn(2+)</name>
        <dbReference type="ChEBI" id="CHEBI:29105"/>
    </ligand>
</feature>
<feature type="binding site" evidence="11">
    <location>
        <position position="131"/>
    </location>
    <ligand>
        <name>Zn(2+)</name>
        <dbReference type="ChEBI" id="CHEBI:29105"/>
    </ligand>
</feature>
<dbReference type="EMBL" id="CP042909">
    <property type="protein sequence ID" value="QJA05620.1"/>
    <property type="molecule type" value="Genomic_DNA"/>
</dbReference>
<dbReference type="RefSeq" id="WP_168718983.1">
    <property type="nucleotide sequence ID" value="NZ_CP042909.1"/>
</dbReference>
<evidence type="ECO:0000256" key="7">
    <source>
        <dbReference type="ARBA" id="ARBA00022833"/>
    </source>
</evidence>
<comment type="similarity">
    <text evidence="2">Belongs to the Fur family.</text>
</comment>
<dbReference type="Gene3D" id="3.30.1490.190">
    <property type="match status" value="1"/>
</dbReference>
<name>A0A6H1WR34_9BACT</name>
<evidence type="ECO:0000256" key="3">
    <source>
        <dbReference type="ARBA" id="ARBA00020910"/>
    </source>
</evidence>
<keyword evidence="7 11" id="KW-0862">Zinc</keyword>
<organism evidence="12 13">
    <name type="scientific">Thermosulfurimonas marina</name>
    <dbReference type="NCBI Taxonomy" id="2047767"/>
    <lineage>
        <taxon>Bacteria</taxon>
        <taxon>Pseudomonadati</taxon>
        <taxon>Thermodesulfobacteriota</taxon>
        <taxon>Thermodesulfobacteria</taxon>
        <taxon>Thermodesulfobacteriales</taxon>
        <taxon>Thermodesulfobacteriaceae</taxon>
        <taxon>Thermosulfurimonas</taxon>
    </lineage>
</organism>
<dbReference type="Pfam" id="PF01475">
    <property type="entry name" value="FUR"/>
    <property type="match status" value="1"/>
</dbReference>
<comment type="cofactor">
    <cofactor evidence="11">
        <name>Zn(2+)</name>
        <dbReference type="ChEBI" id="CHEBI:29105"/>
    </cofactor>
    <text evidence="11">Binds 1 zinc ion per subunit.</text>
</comment>
<dbReference type="GO" id="GO:0000976">
    <property type="term" value="F:transcription cis-regulatory region binding"/>
    <property type="evidence" value="ECO:0007669"/>
    <property type="project" value="TreeGrafter"/>
</dbReference>
<dbReference type="InterPro" id="IPR036390">
    <property type="entry name" value="WH_DNA-bd_sf"/>
</dbReference>
<dbReference type="KEGG" id="tmai:FVE67_01875"/>
<dbReference type="GO" id="GO:0003700">
    <property type="term" value="F:DNA-binding transcription factor activity"/>
    <property type="evidence" value="ECO:0007669"/>
    <property type="project" value="InterPro"/>
</dbReference>